<name>A0A5C3MJW3_9AGAR</name>
<accession>A0A5C3MJW3</accession>
<reference evidence="2 3" key="1">
    <citation type="journal article" date="2019" name="Nat. Ecol. Evol.">
        <title>Megaphylogeny resolves global patterns of mushroom evolution.</title>
        <authorList>
            <person name="Varga T."/>
            <person name="Krizsan K."/>
            <person name="Foldi C."/>
            <person name="Dima B."/>
            <person name="Sanchez-Garcia M."/>
            <person name="Sanchez-Ramirez S."/>
            <person name="Szollosi G.J."/>
            <person name="Szarkandi J.G."/>
            <person name="Papp V."/>
            <person name="Albert L."/>
            <person name="Andreopoulos W."/>
            <person name="Angelini C."/>
            <person name="Antonin V."/>
            <person name="Barry K.W."/>
            <person name="Bougher N.L."/>
            <person name="Buchanan P."/>
            <person name="Buyck B."/>
            <person name="Bense V."/>
            <person name="Catcheside P."/>
            <person name="Chovatia M."/>
            <person name="Cooper J."/>
            <person name="Damon W."/>
            <person name="Desjardin D."/>
            <person name="Finy P."/>
            <person name="Geml J."/>
            <person name="Haridas S."/>
            <person name="Hughes K."/>
            <person name="Justo A."/>
            <person name="Karasinski D."/>
            <person name="Kautmanova I."/>
            <person name="Kiss B."/>
            <person name="Kocsube S."/>
            <person name="Kotiranta H."/>
            <person name="LaButti K.M."/>
            <person name="Lechner B.E."/>
            <person name="Liimatainen K."/>
            <person name="Lipzen A."/>
            <person name="Lukacs Z."/>
            <person name="Mihaltcheva S."/>
            <person name="Morgado L.N."/>
            <person name="Niskanen T."/>
            <person name="Noordeloos M.E."/>
            <person name="Ohm R.A."/>
            <person name="Ortiz-Santana B."/>
            <person name="Ovrebo C."/>
            <person name="Racz N."/>
            <person name="Riley R."/>
            <person name="Savchenko A."/>
            <person name="Shiryaev A."/>
            <person name="Soop K."/>
            <person name="Spirin V."/>
            <person name="Szebenyi C."/>
            <person name="Tomsovsky M."/>
            <person name="Tulloss R.E."/>
            <person name="Uehling J."/>
            <person name="Grigoriev I.V."/>
            <person name="Vagvolgyi C."/>
            <person name="Papp T."/>
            <person name="Martin F.M."/>
            <person name="Miettinen O."/>
            <person name="Hibbett D.S."/>
            <person name="Nagy L.G."/>
        </authorList>
    </citation>
    <scope>NUCLEOTIDE SEQUENCE [LARGE SCALE GENOMIC DNA]</scope>
    <source>
        <strain evidence="2 3">CBS 166.37</strain>
    </source>
</reference>
<organism evidence="2 3">
    <name type="scientific">Crucibulum laeve</name>
    <dbReference type="NCBI Taxonomy" id="68775"/>
    <lineage>
        <taxon>Eukaryota</taxon>
        <taxon>Fungi</taxon>
        <taxon>Dikarya</taxon>
        <taxon>Basidiomycota</taxon>
        <taxon>Agaricomycotina</taxon>
        <taxon>Agaricomycetes</taxon>
        <taxon>Agaricomycetidae</taxon>
        <taxon>Agaricales</taxon>
        <taxon>Agaricineae</taxon>
        <taxon>Nidulariaceae</taxon>
        <taxon>Crucibulum</taxon>
    </lineage>
</organism>
<proteinExistence type="predicted"/>
<protein>
    <submittedName>
        <fullName evidence="2">Uncharacterized protein</fullName>
    </submittedName>
</protein>
<keyword evidence="1" id="KW-0175">Coiled coil</keyword>
<evidence type="ECO:0000313" key="2">
    <source>
        <dbReference type="EMBL" id="TFK44973.1"/>
    </source>
</evidence>
<gene>
    <name evidence="2" type="ORF">BDQ12DRAFT_673891</name>
</gene>
<keyword evidence="3" id="KW-1185">Reference proteome</keyword>
<sequence>MNIERILEIRYYPPGTERLNYILEKLDQHEKKLRDLSAKLNDAFDKLKAKHIHTLLSEAHQRAAQLQQTYTIHRESFKTKMEEEKAHRAQLRRQFYMYRTGKYPAAI</sequence>
<dbReference type="AlphaFoldDB" id="A0A5C3MJW3"/>
<dbReference type="OrthoDB" id="2963154at2759"/>
<dbReference type="EMBL" id="ML213590">
    <property type="protein sequence ID" value="TFK44973.1"/>
    <property type="molecule type" value="Genomic_DNA"/>
</dbReference>
<feature type="coiled-coil region" evidence="1">
    <location>
        <begin position="19"/>
        <end position="46"/>
    </location>
</feature>
<dbReference type="Proteomes" id="UP000308652">
    <property type="component" value="Unassembled WGS sequence"/>
</dbReference>
<evidence type="ECO:0000256" key="1">
    <source>
        <dbReference type="SAM" id="Coils"/>
    </source>
</evidence>
<evidence type="ECO:0000313" key="3">
    <source>
        <dbReference type="Proteomes" id="UP000308652"/>
    </source>
</evidence>